<sequence length="46" mass="5048">ELLEAASLARRLRSRMLRRAAPAGRTPAPAWRALGKGRHDALAGWL</sequence>
<feature type="non-terminal residue" evidence="1">
    <location>
        <position position="1"/>
    </location>
</feature>
<reference evidence="1" key="1">
    <citation type="submission" date="2020-02" db="EMBL/GenBank/DDBJ databases">
        <authorList>
            <person name="Meier V. D."/>
        </authorList>
    </citation>
    <scope>NUCLEOTIDE SEQUENCE</scope>
    <source>
        <strain evidence="1">AVDCRST_MAG04</strain>
    </source>
</reference>
<proteinExistence type="predicted"/>
<protein>
    <submittedName>
        <fullName evidence="1">Uncharacterized protein</fullName>
    </submittedName>
</protein>
<dbReference type="AlphaFoldDB" id="A0A6J4H6I6"/>
<gene>
    <name evidence="1" type="ORF">AVDCRST_MAG04-402</name>
</gene>
<organism evidence="1">
    <name type="scientific">uncultured Acetobacteraceae bacterium</name>
    <dbReference type="NCBI Taxonomy" id="169975"/>
    <lineage>
        <taxon>Bacteria</taxon>
        <taxon>Pseudomonadati</taxon>
        <taxon>Pseudomonadota</taxon>
        <taxon>Alphaproteobacteria</taxon>
        <taxon>Acetobacterales</taxon>
        <taxon>Acetobacteraceae</taxon>
        <taxon>environmental samples</taxon>
    </lineage>
</organism>
<feature type="non-terminal residue" evidence="1">
    <location>
        <position position="46"/>
    </location>
</feature>
<dbReference type="EMBL" id="CADCTL010000028">
    <property type="protein sequence ID" value="CAA9216361.1"/>
    <property type="molecule type" value="Genomic_DNA"/>
</dbReference>
<name>A0A6J4H6I6_9PROT</name>
<accession>A0A6J4H6I6</accession>
<evidence type="ECO:0000313" key="1">
    <source>
        <dbReference type="EMBL" id="CAA9216361.1"/>
    </source>
</evidence>